<comment type="caution">
    <text evidence="1">The sequence shown here is derived from an EMBL/GenBank/DDBJ whole genome shotgun (WGS) entry which is preliminary data.</text>
</comment>
<feature type="non-terminal residue" evidence="1">
    <location>
        <position position="1"/>
    </location>
</feature>
<reference evidence="1 2" key="1">
    <citation type="submission" date="2017-01" db="EMBL/GenBank/DDBJ databases">
        <title>The cable genome- insights into the physiology and evolution of filamentous bacteria capable of sulfide oxidation via long distance electron transfer.</title>
        <authorList>
            <person name="Schreiber L."/>
            <person name="Bjerg J.T."/>
            <person name="Boggild A."/>
            <person name="Van De Vossenberg J."/>
            <person name="Meysman F."/>
            <person name="Nielsen L.P."/>
            <person name="Schramm A."/>
            <person name="Kjeldsen K.U."/>
        </authorList>
    </citation>
    <scope>NUCLEOTIDE SEQUENCE [LARGE SCALE GENOMIC DNA]</scope>
    <source>
        <strain evidence="1">MCF</strain>
    </source>
</reference>
<protein>
    <submittedName>
        <fullName evidence="1">Uncharacterized protein</fullName>
    </submittedName>
</protein>
<sequence>RSDGMLRITGSNLFFNREDNDSHCLIEGTRSGSAVQSRVGTIANSEIVLMPDVPAQANPWNNEYRFSVTTRYTEHGTPRTGIYKRLLRSPLTVAGFGEPTGILTGKANNPYVSLINGSISAEETLRIQVILDLRQDALFFSLIDMKQDGAAGAAVTVTADGEYTCKALRIQLSAASTSRSTTLLPSRR</sequence>
<dbReference type="AlphaFoldDB" id="A0A3S3R673"/>
<keyword evidence="2" id="KW-1185">Reference proteome</keyword>
<gene>
    <name evidence="1" type="ORF">H206_00848</name>
</gene>
<dbReference type="EMBL" id="MTKO01000081">
    <property type="protein sequence ID" value="RWX45270.1"/>
    <property type="molecule type" value="Genomic_DNA"/>
</dbReference>
<dbReference type="Proteomes" id="UP000287853">
    <property type="component" value="Unassembled WGS sequence"/>
</dbReference>
<proteinExistence type="predicted"/>
<organism evidence="1 2">
    <name type="scientific">Candidatus Electrothrix aarhusensis</name>
    <dbReference type="NCBI Taxonomy" id="1859131"/>
    <lineage>
        <taxon>Bacteria</taxon>
        <taxon>Pseudomonadati</taxon>
        <taxon>Thermodesulfobacteriota</taxon>
        <taxon>Desulfobulbia</taxon>
        <taxon>Desulfobulbales</taxon>
        <taxon>Desulfobulbaceae</taxon>
        <taxon>Candidatus Electrothrix</taxon>
    </lineage>
</organism>
<evidence type="ECO:0000313" key="2">
    <source>
        <dbReference type="Proteomes" id="UP000287853"/>
    </source>
</evidence>
<name>A0A3S3R673_9BACT</name>
<accession>A0A3S3R673</accession>
<evidence type="ECO:0000313" key="1">
    <source>
        <dbReference type="EMBL" id="RWX45270.1"/>
    </source>
</evidence>